<dbReference type="RefSeq" id="XP_022840568.1">
    <property type="nucleotide sequence ID" value="XM_022983423.1"/>
</dbReference>
<dbReference type="Proteomes" id="UP000009170">
    <property type="component" value="Unassembled WGS sequence"/>
</dbReference>
<keyword evidence="3" id="KW-0808">Transferase</keyword>
<keyword evidence="4" id="KW-1185">Reference proteome</keyword>
<dbReference type="InterPro" id="IPR050508">
    <property type="entry name" value="Methyltransf_Superfamily"/>
</dbReference>
<dbReference type="OrthoDB" id="3647at2759"/>
<feature type="compositionally biased region" description="Acidic residues" evidence="1">
    <location>
        <begin position="507"/>
        <end position="518"/>
    </location>
</feature>
<protein>
    <submittedName>
        <fullName evidence="3">Methyltransferase type 11</fullName>
    </submittedName>
</protein>
<name>A0A096P993_OSTTA</name>
<dbReference type="AlphaFoldDB" id="A0A096P993"/>
<proteinExistence type="predicted"/>
<dbReference type="CDD" id="cd02440">
    <property type="entry name" value="AdoMet_MTases"/>
    <property type="match status" value="1"/>
</dbReference>
<feature type="region of interest" description="Disordered" evidence="1">
    <location>
        <begin position="1"/>
        <end position="44"/>
    </location>
</feature>
<comment type="caution">
    <text evidence="3">The sequence shown here is derived from an EMBL/GenBank/DDBJ whole genome shotgun (WGS) entry which is preliminary data.</text>
</comment>
<dbReference type="KEGG" id="ota:OT_ostta18g01520"/>
<dbReference type="PANTHER" id="PTHR42912">
    <property type="entry name" value="METHYLTRANSFERASE"/>
    <property type="match status" value="1"/>
</dbReference>
<dbReference type="Gene3D" id="3.40.50.150">
    <property type="entry name" value="Vaccinia Virus protein VP39"/>
    <property type="match status" value="1"/>
</dbReference>
<evidence type="ECO:0000259" key="2">
    <source>
        <dbReference type="Pfam" id="PF13649"/>
    </source>
</evidence>
<feature type="compositionally biased region" description="Low complexity" evidence="1">
    <location>
        <begin position="30"/>
        <end position="44"/>
    </location>
</feature>
<keyword evidence="3" id="KW-0489">Methyltransferase</keyword>
<feature type="compositionally biased region" description="Polar residues" evidence="1">
    <location>
        <begin position="1"/>
        <end position="15"/>
    </location>
</feature>
<dbReference type="SUPFAM" id="SSF53335">
    <property type="entry name" value="S-adenosyl-L-methionine-dependent methyltransferases"/>
    <property type="match status" value="1"/>
</dbReference>
<dbReference type="InterPro" id="IPR029063">
    <property type="entry name" value="SAM-dependent_MTases_sf"/>
</dbReference>
<gene>
    <name evidence="3" type="ORF">OT_ostta18g01520</name>
</gene>
<dbReference type="STRING" id="70448.A0A096P993"/>
<dbReference type="PANTHER" id="PTHR42912:SF81">
    <property type="entry name" value="METHYLTRANSFERASE DOMAIN-CONTAINING PROTEIN"/>
    <property type="match status" value="1"/>
</dbReference>
<sequence length="525" mass="58727">MPHASSITAHVTANRVNVDHAHQRRRRGRSSTTCRRATNASSPAVDAPADAFRRALEDVRARVNDALPVEARRAATRAAYASSASLRFAFFLSQVVSNSRETDARDLDVAAIAQVVGRVVLGTDTADKPAAMVTKTMDGEEMANEQAESVNAFLESNMGAILDVFKREMEFVEDGVYKFPYDMDPATAPASQWNPVAVSALARANARDQREVAKRREAQKGQELRETYVADPKRYPDYYLQNFHYQTDGWLSAQSARLYDFQVECLFLGSADAMRRRALPYIADFMRNRDAKTTKHLDVASGTGRFLSFVRDNHPELQSTALELSPHYLEATRKINKRFEGKGGSLRLVEANAEEMPLEDNEFDMITNVYLFHELPRPVRVTVAKEMARVLKPGGKLFFVDSVQIGDGKDIGMESAYELAIERFPAFNHEPYYKDYSVTNLVELFEEAGLRHEATSEAWVSKTMVFSKPFDGQDMTTASSEVVEPQEVEAPSAVVENMKSETTPIEAETEPESSEPESDIGTRKF</sequence>
<dbReference type="EMBL" id="CAID01000018">
    <property type="protein sequence ID" value="CEG00764.1"/>
    <property type="molecule type" value="Genomic_DNA"/>
</dbReference>
<dbReference type="InParanoid" id="A0A096P993"/>
<reference evidence="4" key="1">
    <citation type="journal article" date="2006" name="Proc. Natl. Acad. Sci. U.S.A.">
        <title>Genome analysis of the smallest free-living eukaryote Ostreococcus tauri unveils many unique features.</title>
        <authorList>
            <person name="Derelle E."/>
            <person name="Ferraz C."/>
            <person name="Rombauts S."/>
            <person name="Rouze P."/>
            <person name="Worden A.Z."/>
            <person name="Robbens S."/>
            <person name="Partensky F."/>
            <person name="Degroeve S."/>
            <person name="Echeynie S."/>
            <person name="Cooke R."/>
            <person name="Saeys Y."/>
            <person name="Wuyts J."/>
            <person name="Jabbari K."/>
            <person name="Bowler C."/>
            <person name="Panaud O."/>
            <person name="Piegu B."/>
            <person name="Ball S.G."/>
            <person name="Ral J.-P."/>
            <person name="Bouget F.-Y."/>
            <person name="Piganeau G."/>
            <person name="De Baets B."/>
            <person name="Picard A."/>
            <person name="Delseny M."/>
            <person name="Demaille J."/>
            <person name="Van de Peer Y."/>
            <person name="Moreau H."/>
        </authorList>
    </citation>
    <scope>NUCLEOTIDE SEQUENCE [LARGE SCALE GENOMIC DNA]</scope>
    <source>
        <strain evidence="4">OTTH 0595 / CCAP 157/2 / RCC745</strain>
    </source>
</reference>
<dbReference type="InterPro" id="IPR041698">
    <property type="entry name" value="Methyltransf_25"/>
</dbReference>
<dbReference type="GO" id="GO:0008757">
    <property type="term" value="F:S-adenosylmethionine-dependent methyltransferase activity"/>
    <property type="evidence" value="ECO:0007669"/>
    <property type="project" value="InterPro"/>
</dbReference>
<reference evidence="3 4" key="2">
    <citation type="journal article" date="2014" name="BMC Genomics">
        <title>An improved genome of the model marine alga Ostreococcus tauri unfolds by assessing Illumina de novo assemblies.</title>
        <authorList>
            <person name="Blanc-Mathieu R."/>
            <person name="Verhelst B."/>
            <person name="Derelle E."/>
            <person name="Rombauts S."/>
            <person name="Bouget F.Y."/>
            <person name="Carre I."/>
            <person name="Chateau A."/>
            <person name="Eyre-Walker A."/>
            <person name="Grimsley N."/>
            <person name="Moreau H."/>
            <person name="Piegu B."/>
            <person name="Rivals E."/>
            <person name="Schackwitz W."/>
            <person name="Van de Peer Y."/>
            <person name="Piganeau G."/>
        </authorList>
    </citation>
    <scope>NUCLEOTIDE SEQUENCE [LARGE SCALE GENOMIC DNA]</scope>
    <source>
        <strain evidence="4">OTTH 0595 / CCAP 157/2 / RCC745</strain>
    </source>
</reference>
<accession>A0A096P993</accession>
<evidence type="ECO:0000313" key="4">
    <source>
        <dbReference type="Proteomes" id="UP000009170"/>
    </source>
</evidence>
<feature type="region of interest" description="Disordered" evidence="1">
    <location>
        <begin position="476"/>
        <end position="525"/>
    </location>
</feature>
<feature type="domain" description="Methyltransferase" evidence="2">
    <location>
        <begin position="297"/>
        <end position="395"/>
    </location>
</feature>
<evidence type="ECO:0000256" key="1">
    <source>
        <dbReference type="SAM" id="MobiDB-lite"/>
    </source>
</evidence>
<dbReference type="Pfam" id="PF13649">
    <property type="entry name" value="Methyltransf_25"/>
    <property type="match status" value="1"/>
</dbReference>
<dbReference type="GeneID" id="9838341"/>
<evidence type="ECO:0000313" key="3">
    <source>
        <dbReference type="EMBL" id="CEG00764.1"/>
    </source>
</evidence>
<organism evidence="3 4">
    <name type="scientific">Ostreococcus tauri</name>
    <name type="common">Marine green alga</name>
    <dbReference type="NCBI Taxonomy" id="70448"/>
    <lineage>
        <taxon>Eukaryota</taxon>
        <taxon>Viridiplantae</taxon>
        <taxon>Chlorophyta</taxon>
        <taxon>Mamiellophyceae</taxon>
        <taxon>Mamiellales</taxon>
        <taxon>Bathycoccaceae</taxon>
        <taxon>Ostreococcus</taxon>
    </lineage>
</organism>
<dbReference type="GO" id="GO:0032259">
    <property type="term" value="P:methylation"/>
    <property type="evidence" value="ECO:0007669"/>
    <property type="project" value="UniProtKB-KW"/>
</dbReference>